<comment type="similarity">
    <text evidence="2 9">Belongs to the uroporphyrinogen-III synthase family.</text>
</comment>
<dbReference type="GO" id="GO:0006780">
    <property type="term" value="P:uroporphyrinogen III biosynthetic process"/>
    <property type="evidence" value="ECO:0007669"/>
    <property type="project" value="UniProtKB-UniRule"/>
</dbReference>
<dbReference type="CDD" id="cd06578">
    <property type="entry name" value="HemD"/>
    <property type="match status" value="1"/>
</dbReference>
<sequence>MNILVTRPDERGQALVESLNQAGIFALHQPLFQFESGRELPILSTVFKQLSAGDVVIAVSKIAVDFATETLAQTGFHFRSDLQYFAVGQQTAAYFSAKIEQTVKYPIDSENSEGLLALPEMQHLADKNVIILRAETGRELMAQTLVTRGALVQHIECYRRMPLEENIAEKLSLAKRVGIDTIVVTSGEILDLLEVYTAEEDKDWLHSCRLIVVSDRIAQTAENLGWSAEKIIVSLRADNQSLFEIISQQVQ</sequence>
<evidence type="ECO:0000256" key="3">
    <source>
        <dbReference type="ARBA" id="ARBA00013109"/>
    </source>
</evidence>
<gene>
    <name evidence="11" type="ORF">DPV93_01665</name>
</gene>
<dbReference type="GO" id="GO:0004852">
    <property type="term" value="F:uroporphyrinogen-III synthase activity"/>
    <property type="evidence" value="ECO:0007669"/>
    <property type="project" value="UniProtKB-UniRule"/>
</dbReference>
<evidence type="ECO:0000256" key="7">
    <source>
        <dbReference type="ARBA" id="ARBA00040167"/>
    </source>
</evidence>
<dbReference type="Proteomes" id="UP000253872">
    <property type="component" value="Unassembled WGS sequence"/>
</dbReference>
<evidence type="ECO:0000256" key="6">
    <source>
        <dbReference type="ARBA" id="ARBA00037589"/>
    </source>
</evidence>
<evidence type="ECO:0000256" key="5">
    <source>
        <dbReference type="ARBA" id="ARBA00023244"/>
    </source>
</evidence>
<dbReference type="SUPFAM" id="SSF69618">
    <property type="entry name" value="HemD-like"/>
    <property type="match status" value="1"/>
</dbReference>
<comment type="caution">
    <text evidence="11">The sequence shown here is derived from an EMBL/GenBank/DDBJ whole genome shotgun (WGS) entry which is preliminary data.</text>
</comment>
<proteinExistence type="inferred from homology"/>
<dbReference type="Gene3D" id="3.40.50.10090">
    <property type="match status" value="2"/>
</dbReference>
<dbReference type="RefSeq" id="WP_111401693.1">
    <property type="nucleotide sequence ID" value="NZ_QEPN01000001.1"/>
</dbReference>
<dbReference type="InterPro" id="IPR003754">
    <property type="entry name" value="4pyrrol_synth_uPrphyn_synth"/>
</dbReference>
<evidence type="ECO:0000256" key="8">
    <source>
        <dbReference type="ARBA" id="ARBA00048617"/>
    </source>
</evidence>
<dbReference type="GO" id="GO:0006782">
    <property type="term" value="P:protoporphyrinogen IX biosynthetic process"/>
    <property type="evidence" value="ECO:0007669"/>
    <property type="project" value="UniProtKB-UniRule"/>
</dbReference>
<organism evidence="11 12">
    <name type="scientific">Haemophilus sputorum</name>
    <dbReference type="NCBI Taxonomy" id="1078480"/>
    <lineage>
        <taxon>Bacteria</taxon>
        <taxon>Pseudomonadati</taxon>
        <taxon>Pseudomonadota</taxon>
        <taxon>Gammaproteobacteria</taxon>
        <taxon>Pasteurellales</taxon>
        <taxon>Pasteurellaceae</taxon>
        <taxon>Haemophilus</taxon>
    </lineage>
</organism>
<evidence type="ECO:0000256" key="1">
    <source>
        <dbReference type="ARBA" id="ARBA00004772"/>
    </source>
</evidence>
<dbReference type="PANTHER" id="PTHR38042">
    <property type="entry name" value="UROPORPHYRINOGEN-III SYNTHASE, CHLOROPLASTIC"/>
    <property type="match status" value="1"/>
</dbReference>
<dbReference type="Pfam" id="PF02602">
    <property type="entry name" value="HEM4"/>
    <property type="match status" value="1"/>
</dbReference>
<dbReference type="EC" id="4.2.1.75" evidence="3 9"/>
<evidence type="ECO:0000256" key="9">
    <source>
        <dbReference type="RuleBase" id="RU366031"/>
    </source>
</evidence>
<comment type="function">
    <text evidence="6 9">Catalyzes cyclization of the linear tetrapyrrole, hydroxymethylbilane, to the macrocyclic uroporphyrinogen III.</text>
</comment>
<comment type="catalytic activity">
    <reaction evidence="8 9">
        <text>hydroxymethylbilane = uroporphyrinogen III + H2O</text>
        <dbReference type="Rhea" id="RHEA:18965"/>
        <dbReference type="ChEBI" id="CHEBI:15377"/>
        <dbReference type="ChEBI" id="CHEBI:57308"/>
        <dbReference type="ChEBI" id="CHEBI:57845"/>
        <dbReference type="EC" id="4.2.1.75"/>
    </reaction>
</comment>
<evidence type="ECO:0000313" key="11">
    <source>
        <dbReference type="EMBL" id="RDE73889.1"/>
    </source>
</evidence>
<protein>
    <recommendedName>
        <fullName evidence="7 9">Uroporphyrinogen-III synthase</fullName>
        <ecNumber evidence="3 9">4.2.1.75</ecNumber>
    </recommendedName>
</protein>
<dbReference type="PANTHER" id="PTHR38042:SF1">
    <property type="entry name" value="UROPORPHYRINOGEN-III SYNTHASE, CHLOROPLASTIC"/>
    <property type="match status" value="1"/>
</dbReference>
<dbReference type="AlphaFoldDB" id="A0A369YGF3"/>
<dbReference type="STRING" id="1035839.GCA_000238795_00705"/>
<evidence type="ECO:0000259" key="10">
    <source>
        <dbReference type="Pfam" id="PF02602"/>
    </source>
</evidence>
<evidence type="ECO:0000256" key="4">
    <source>
        <dbReference type="ARBA" id="ARBA00023239"/>
    </source>
</evidence>
<dbReference type="InterPro" id="IPR036108">
    <property type="entry name" value="4pyrrol_syn_uPrphyn_synt_sf"/>
</dbReference>
<accession>A0A369YGF3</accession>
<dbReference type="EMBL" id="QEPN01000001">
    <property type="protein sequence ID" value="RDE73889.1"/>
    <property type="molecule type" value="Genomic_DNA"/>
</dbReference>
<evidence type="ECO:0000313" key="12">
    <source>
        <dbReference type="Proteomes" id="UP000253872"/>
    </source>
</evidence>
<name>A0A369YGF3_9PAST</name>
<evidence type="ECO:0000256" key="2">
    <source>
        <dbReference type="ARBA" id="ARBA00008133"/>
    </source>
</evidence>
<keyword evidence="4 9" id="KW-0456">Lyase</keyword>
<keyword evidence="5 9" id="KW-0627">Porphyrin biosynthesis</keyword>
<reference evidence="11 12" key="1">
    <citation type="submission" date="2018-05" db="EMBL/GenBank/DDBJ databases">
        <title>Draft Genome Sequences for a Diverse set of 7 Haemophilus Species.</title>
        <authorList>
            <person name="Nichols M."/>
            <person name="Topaz N."/>
            <person name="Wang X."/>
            <person name="Wang X."/>
            <person name="Boxrud D."/>
        </authorList>
    </citation>
    <scope>NUCLEOTIDE SEQUENCE [LARGE SCALE GENOMIC DNA]</scope>
    <source>
        <strain evidence="11 12">C2002001239</strain>
    </source>
</reference>
<dbReference type="InterPro" id="IPR039793">
    <property type="entry name" value="UROS/Hem4"/>
</dbReference>
<dbReference type="UniPathway" id="UPA00251">
    <property type="reaction ID" value="UER00320"/>
</dbReference>
<comment type="pathway">
    <text evidence="1 9">Porphyrin-containing compound metabolism; protoporphyrin-IX biosynthesis; coproporphyrinogen-III from 5-aminolevulinate: step 3/4.</text>
</comment>
<feature type="domain" description="Tetrapyrrole biosynthesis uroporphyrinogen III synthase" evidence="10">
    <location>
        <begin position="14"/>
        <end position="243"/>
    </location>
</feature>